<evidence type="ECO:0000313" key="3">
    <source>
        <dbReference type="EMBL" id="SAL54972.1"/>
    </source>
</evidence>
<organism evidence="3 4">
    <name type="scientific">Caballeronia humi</name>
    <dbReference type="NCBI Taxonomy" id="326474"/>
    <lineage>
        <taxon>Bacteria</taxon>
        <taxon>Pseudomonadati</taxon>
        <taxon>Pseudomonadota</taxon>
        <taxon>Betaproteobacteria</taxon>
        <taxon>Burkholderiales</taxon>
        <taxon>Burkholderiaceae</taxon>
        <taxon>Caballeronia</taxon>
    </lineage>
</organism>
<dbReference type="Proteomes" id="UP000054977">
    <property type="component" value="Unassembled WGS sequence"/>
</dbReference>
<dbReference type="RefSeq" id="WP_087669410.1">
    <property type="nucleotide sequence ID" value="NZ_FCNW02000031.1"/>
</dbReference>
<accession>A0A158IED3</accession>
<dbReference type="AlphaFoldDB" id="A0A158IED3"/>
<dbReference type="EMBL" id="FCNW02000031">
    <property type="protein sequence ID" value="SAL54972.1"/>
    <property type="molecule type" value="Genomic_DNA"/>
</dbReference>
<keyword evidence="4" id="KW-1185">Reference proteome</keyword>
<evidence type="ECO:0000256" key="2">
    <source>
        <dbReference type="SAM" id="SignalP"/>
    </source>
</evidence>
<sequence length="87" mass="8930">MNRILMLCLIGACCASAAAHAELNDRTKKLLQTQALTKQSEQKKPKAADDDQTVMRGGSTLSTTPSPSPSPSPGRAAAGGNVPAAKP</sequence>
<gene>
    <name evidence="3" type="ORF">AWB65_04688</name>
</gene>
<protein>
    <submittedName>
        <fullName evidence="3">Uncharacterized protein</fullName>
    </submittedName>
</protein>
<proteinExistence type="predicted"/>
<name>A0A158IED3_9BURK</name>
<reference evidence="3" key="1">
    <citation type="submission" date="2016-01" db="EMBL/GenBank/DDBJ databases">
        <authorList>
            <person name="Peeters C."/>
        </authorList>
    </citation>
    <scope>NUCLEOTIDE SEQUENCE [LARGE SCALE GENOMIC DNA]</scope>
    <source>
        <strain evidence="3">LMG 22934</strain>
    </source>
</reference>
<dbReference type="OrthoDB" id="9135553at2"/>
<dbReference type="STRING" id="326474.AWB65_04688"/>
<feature type="signal peptide" evidence="2">
    <location>
        <begin position="1"/>
        <end position="21"/>
    </location>
</feature>
<feature type="chain" id="PRO_5011119742" evidence="2">
    <location>
        <begin position="22"/>
        <end position="87"/>
    </location>
</feature>
<keyword evidence="2" id="KW-0732">Signal</keyword>
<feature type="compositionally biased region" description="Basic and acidic residues" evidence="1">
    <location>
        <begin position="40"/>
        <end position="49"/>
    </location>
</feature>
<feature type="region of interest" description="Disordered" evidence="1">
    <location>
        <begin position="36"/>
        <end position="87"/>
    </location>
</feature>
<evidence type="ECO:0000256" key="1">
    <source>
        <dbReference type="SAM" id="MobiDB-lite"/>
    </source>
</evidence>
<evidence type="ECO:0000313" key="4">
    <source>
        <dbReference type="Proteomes" id="UP000054977"/>
    </source>
</evidence>
<comment type="caution">
    <text evidence="3">The sequence shown here is derived from an EMBL/GenBank/DDBJ whole genome shotgun (WGS) entry which is preliminary data.</text>
</comment>